<dbReference type="PANTHER" id="PTHR38459:SF1">
    <property type="entry name" value="PROPHAGE BACTOPRENOL-LINKED GLUCOSE TRANSLOCASE HOMOLOG"/>
    <property type="match status" value="1"/>
</dbReference>
<keyword evidence="4 6" id="KW-1133">Transmembrane helix</keyword>
<evidence type="ECO:0000256" key="1">
    <source>
        <dbReference type="ARBA" id="ARBA00004141"/>
    </source>
</evidence>
<keyword evidence="3 6" id="KW-0812">Transmembrane</keyword>
<dbReference type="EMBL" id="JACOOY010000001">
    <property type="protein sequence ID" value="MBC5663956.1"/>
    <property type="molecule type" value="Genomic_DNA"/>
</dbReference>
<protein>
    <submittedName>
        <fullName evidence="8">GtrA family protein</fullName>
    </submittedName>
</protein>
<evidence type="ECO:0000256" key="5">
    <source>
        <dbReference type="ARBA" id="ARBA00023136"/>
    </source>
</evidence>
<name>A0ABR7ERI1_9FIRM</name>
<accession>A0ABR7ERI1</accession>
<dbReference type="InterPro" id="IPR007267">
    <property type="entry name" value="GtrA_DPMS_TM"/>
</dbReference>
<comment type="caution">
    <text evidence="8">The sequence shown here is derived from an EMBL/GenBank/DDBJ whole genome shotgun (WGS) entry which is preliminary data.</text>
</comment>
<feature type="transmembrane region" description="Helical" evidence="6">
    <location>
        <begin position="12"/>
        <end position="31"/>
    </location>
</feature>
<dbReference type="PANTHER" id="PTHR38459">
    <property type="entry name" value="PROPHAGE BACTOPRENOL-LINKED GLUCOSE TRANSLOCASE HOMOLOG"/>
    <property type="match status" value="1"/>
</dbReference>
<evidence type="ECO:0000256" key="4">
    <source>
        <dbReference type="ARBA" id="ARBA00022989"/>
    </source>
</evidence>
<evidence type="ECO:0000313" key="9">
    <source>
        <dbReference type="Proteomes" id="UP000647235"/>
    </source>
</evidence>
<gene>
    <name evidence="8" type="ORF">H8S07_01465</name>
</gene>
<dbReference type="InterPro" id="IPR051401">
    <property type="entry name" value="GtrA_CellWall_Glycosyl"/>
</dbReference>
<comment type="similarity">
    <text evidence="2">Belongs to the GtrA family.</text>
</comment>
<sequence>MKKVIDWVTIKFLIVGVINTLVGSAVMFLLYNGFHTGYWIASACNYIIGSIVSYFLNKHFTFRSKEKSLREVITFAVNIVICYVLAYGIAKPCVYQIFNGYGTKIQDNIAMFAGMCLFVGLNYFGQRFVVFKGGKE</sequence>
<keyword evidence="9" id="KW-1185">Reference proteome</keyword>
<evidence type="ECO:0000256" key="3">
    <source>
        <dbReference type="ARBA" id="ARBA00022692"/>
    </source>
</evidence>
<dbReference type="Proteomes" id="UP000647235">
    <property type="component" value="Unassembled WGS sequence"/>
</dbReference>
<proteinExistence type="inferred from homology"/>
<feature type="transmembrane region" description="Helical" evidence="6">
    <location>
        <begin position="37"/>
        <end position="56"/>
    </location>
</feature>
<dbReference type="Pfam" id="PF04138">
    <property type="entry name" value="GtrA_DPMS_TM"/>
    <property type="match status" value="1"/>
</dbReference>
<feature type="transmembrane region" description="Helical" evidence="6">
    <location>
        <begin position="68"/>
        <end position="89"/>
    </location>
</feature>
<keyword evidence="5 6" id="KW-0472">Membrane</keyword>
<comment type="subcellular location">
    <subcellularLocation>
        <location evidence="1">Membrane</location>
        <topology evidence="1">Multi-pass membrane protein</topology>
    </subcellularLocation>
</comment>
<evidence type="ECO:0000256" key="2">
    <source>
        <dbReference type="ARBA" id="ARBA00009399"/>
    </source>
</evidence>
<evidence type="ECO:0000256" key="6">
    <source>
        <dbReference type="SAM" id="Phobius"/>
    </source>
</evidence>
<evidence type="ECO:0000313" key="8">
    <source>
        <dbReference type="EMBL" id="MBC5663956.1"/>
    </source>
</evidence>
<dbReference type="RefSeq" id="WP_186855279.1">
    <property type="nucleotide sequence ID" value="NZ_JACOOY010000001.1"/>
</dbReference>
<reference evidence="8 9" key="1">
    <citation type="submission" date="2020-08" db="EMBL/GenBank/DDBJ databases">
        <title>Genome public.</title>
        <authorList>
            <person name="Liu C."/>
            <person name="Sun Q."/>
        </authorList>
    </citation>
    <scope>NUCLEOTIDE SEQUENCE [LARGE SCALE GENOMIC DNA]</scope>
    <source>
        <strain evidence="8 9">NSJ-36</strain>
    </source>
</reference>
<feature type="domain" description="GtrA/DPMS transmembrane" evidence="7">
    <location>
        <begin position="11"/>
        <end position="131"/>
    </location>
</feature>
<evidence type="ECO:0000259" key="7">
    <source>
        <dbReference type="Pfam" id="PF04138"/>
    </source>
</evidence>
<organism evidence="8 9">
    <name type="scientific">Dorea hominis</name>
    <dbReference type="NCBI Taxonomy" id="2763040"/>
    <lineage>
        <taxon>Bacteria</taxon>
        <taxon>Bacillati</taxon>
        <taxon>Bacillota</taxon>
        <taxon>Clostridia</taxon>
        <taxon>Lachnospirales</taxon>
        <taxon>Lachnospiraceae</taxon>
        <taxon>Dorea</taxon>
    </lineage>
</organism>
<feature type="transmembrane region" description="Helical" evidence="6">
    <location>
        <begin position="109"/>
        <end position="125"/>
    </location>
</feature>